<gene>
    <name evidence="1" type="ORF">J2S03_002311</name>
</gene>
<dbReference type="Gene3D" id="2.170.120.30">
    <property type="match status" value="2"/>
</dbReference>
<reference evidence="1 2" key="1">
    <citation type="submission" date="2023-07" db="EMBL/GenBank/DDBJ databases">
        <title>Genomic Encyclopedia of Type Strains, Phase IV (KMG-IV): sequencing the most valuable type-strain genomes for metagenomic binning, comparative biology and taxonomic classification.</title>
        <authorList>
            <person name="Goeker M."/>
        </authorList>
    </citation>
    <scope>NUCLEOTIDE SEQUENCE [LARGE SCALE GENOMIC DNA]</scope>
    <source>
        <strain evidence="1 2">DSM 4006</strain>
    </source>
</reference>
<proteinExistence type="predicted"/>
<dbReference type="InterPro" id="IPR053154">
    <property type="entry name" value="c-di-AMP_regulator"/>
</dbReference>
<name>A0ABT9XJG3_9BACL</name>
<protein>
    <submittedName>
        <fullName evidence="1">YbbR domain-containing protein</fullName>
    </submittedName>
</protein>
<comment type="caution">
    <text evidence="1">The sequence shown here is derived from an EMBL/GenBank/DDBJ whole genome shotgun (WGS) entry which is preliminary data.</text>
</comment>
<keyword evidence="2" id="KW-1185">Reference proteome</keyword>
<evidence type="ECO:0000313" key="2">
    <source>
        <dbReference type="Proteomes" id="UP001232973"/>
    </source>
</evidence>
<sequence length="406" mass="41338">MDRFLHNNTVLRIIALVLAFAVWLGVNASSSANGTGANIGIAQTFPKSIQVLAPANMVVVSQTPSTGAVVVRANPQDLASLPGEMLGVTLVADARGLTAGTHKVQVAALNMPALGSQSYTLQPSVITVTLAQKATRTVGVSIQTTGAPGATYTVGKPTADVTRATVSGAASAVNKVSQVTATVSVQNAKQTVTHIANLTAVDASGNPVPGVTVNPATATVTVPIQAPLQPVMLIPQVIGTPAAGYAVAGVKIQPSTIQASGTFANNGTEPTINIPVDVTGLQATRTLHLSVPLSQGVTQAQPSSVTATVTIEPSLSRTFSLPILVKQLTGQEKVQFTGTKQVQVTVAGPRSIVSGLTAGQLTAYIDASALTNQSHEATVQVLTPAWIQVAELSQNQVPVQVSGKPS</sequence>
<dbReference type="Pfam" id="PF07949">
    <property type="entry name" value="YbbR"/>
    <property type="match status" value="2"/>
</dbReference>
<dbReference type="Proteomes" id="UP001232973">
    <property type="component" value="Unassembled WGS sequence"/>
</dbReference>
<dbReference type="EMBL" id="JAUSTP010000018">
    <property type="protein sequence ID" value="MDQ0190447.1"/>
    <property type="molecule type" value="Genomic_DNA"/>
</dbReference>
<dbReference type="RefSeq" id="WP_274457486.1">
    <property type="nucleotide sequence ID" value="NZ_CP067097.1"/>
</dbReference>
<dbReference type="PANTHER" id="PTHR37804:SF1">
    <property type="entry name" value="CDAA REGULATORY PROTEIN CDAR"/>
    <property type="match status" value="1"/>
</dbReference>
<dbReference type="Gene3D" id="2.170.120.40">
    <property type="entry name" value="YbbR-like domain"/>
    <property type="match status" value="2"/>
</dbReference>
<evidence type="ECO:0000313" key="1">
    <source>
        <dbReference type="EMBL" id="MDQ0190447.1"/>
    </source>
</evidence>
<accession>A0ABT9XJG3</accession>
<dbReference type="InterPro" id="IPR012505">
    <property type="entry name" value="YbbR"/>
</dbReference>
<organism evidence="1 2">
    <name type="scientific">Alicyclobacillus cycloheptanicus</name>
    <dbReference type="NCBI Taxonomy" id="1457"/>
    <lineage>
        <taxon>Bacteria</taxon>
        <taxon>Bacillati</taxon>
        <taxon>Bacillota</taxon>
        <taxon>Bacilli</taxon>
        <taxon>Bacillales</taxon>
        <taxon>Alicyclobacillaceae</taxon>
        <taxon>Alicyclobacillus</taxon>
    </lineage>
</organism>
<dbReference type="PANTHER" id="PTHR37804">
    <property type="entry name" value="CDAA REGULATORY PROTEIN CDAR"/>
    <property type="match status" value="1"/>
</dbReference>